<dbReference type="EMBL" id="KQ087196">
    <property type="protein sequence ID" value="KLT43263.1"/>
    <property type="molecule type" value="Genomic_DNA"/>
</dbReference>
<accession>A0A0J0XQ87</accession>
<dbReference type="OrthoDB" id="439917at2759"/>
<dbReference type="GeneID" id="28983420"/>
<feature type="signal peptide" evidence="2">
    <location>
        <begin position="1"/>
        <end position="17"/>
    </location>
</feature>
<dbReference type="RefSeq" id="XP_018279754.1">
    <property type="nucleotide sequence ID" value="XM_018422817.1"/>
</dbReference>
<keyword evidence="5" id="KW-1185">Reference proteome</keyword>
<feature type="domain" description="Protein CPL1-like" evidence="3">
    <location>
        <begin position="105"/>
        <end position="164"/>
    </location>
</feature>
<dbReference type="InterPro" id="IPR038955">
    <property type="entry name" value="PriA/CPL1_fungi"/>
</dbReference>
<gene>
    <name evidence="4" type="ORF">CC85DRAFT_284606</name>
</gene>
<evidence type="ECO:0000256" key="2">
    <source>
        <dbReference type="SAM" id="SignalP"/>
    </source>
</evidence>
<dbReference type="PANTHER" id="PTHR35192:SF2">
    <property type="entry name" value="APPLE DOMAIN-CONTAINING PROTEIN"/>
    <property type="match status" value="1"/>
</dbReference>
<feature type="chain" id="PRO_5005245491" description="Protein CPL1-like domain-containing protein" evidence="2">
    <location>
        <begin position="18"/>
        <end position="174"/>
    </location>
</feature>
<evidence type="ECO:0000313" key="4">
    <source>
        <dbReference type="EMBL" id="KLT43263.1"/>
    </source>
</evidence>
<protein>
    <recommendedName>
        <fullName evidence="3">Protein CPL1-like domain-containing protein</fullName>
    </recommendedName>
</protein>
<proteinExistence type="predicted"/>
<dbReference type="STRING" id="879819.A0A0J0XQ87"/>
<evidence type="ECO:0000256" key="1">
    <source>
        <dbReference type="SAM" id="MobiDB-lite"/>
    </source>
</evidence>
<dbReference type="Pfam" id="PF21671">
    <property type="entry name" value="CPL1-like"/>
    <property type="match status" value="1"/>
</dbReference>
<evidence type="ECO:0000259" key="3">
    <source>
        <dbReference type="Pfam" id="PF21671"/>
    </source>
</evidence>
<dbReference type="InterPro" id="IPR048661">
    <property type="entry name" value="CPL1-like"/>
</dbReference>
<dbReference type="AlphaFoldDB" id="A0A0J0XQ87"/>
<sequence length="174" mass="18420">MLFRTLLLSTLFAGVLAAPAIHIPGLSKLETPSKLQPRAPQASRRMGQRRRRAHAPPAKKDYSTFLCPAAAVACPVADLDTITPESAAALEGELASLADWFRVGFECIEPETELNQCGGCLALGKGQDCATIANARATACDAGACKVLSCKDGYVVSPEGKLCVRPDDPRLLVQ</sequence>
<dbReference type="PANTHER" id="PTHR35192">
    <property type="entry name" value="PROTEIN, PUTATIVE-RELATED"/>
    <property type="match status" value="1"/>
</dbReference>
<reference evidence="4 5" key="1">
    <citation type="submission" date="2015-03" db="EMBL/GenBank/DDBJ databases">
        <title>Genomics and transcriptomics of the oil-accumulating basidiomycete yeast T. oleaginosus allow insights into substrate utilization and the diverse evolutionary trajectories of mating systems in fungi.</title>
        <authorList>
            <consortium name="DOE Joint Genome Institute"/>
            <person name="Kourist R."/>
            <person name="Kracht O."/>
            <person name="Bracharz F."/>
            <person name="Lipzen A."/>
            <person name="Nolan M."/>
            <person name="Ohm R."/>
            <person name="Grigoriev I."/>
            <person name="Sun S."/>
            <person name="Heitman J."/>
            <person name="Bruck T."/>
            <person name="Nowrousian M."/>
        </authorList>
    </citation>
    <scope>NUCLEOTIDE SEQUENCE [LARGE SCALE GENOMIC DNA]</scope>
    <source>
        <strain evidence="4 5">IBC0246</strain>
    </source>
</reference>
<feature type="region of interest" description="Disordered" evidence="1">
    <location>
        <begin position="32"/>
        <end position="58"/>
    </location>
</feature>
<dbReference type="Proteomes" id="UP000053611">
    <property type="component" value="Unassembled WGS sequence"/>
</dbReference>
<organism evidence="4 5">
    <name type="scientific">Cutaneotrichosporon oleaginosum</name>
    <dbReference type="NCBI Taxonomy" id="879819"/>
    <lineage>
        <taxon>Eukaryota</taxon>
        <taxon>Fungi</taxon>
        <taxon>Dikarya</taxon>
        <taxon>Basidiomycota</taxon>
        <taxon>Agaricomycotina</taxon>
        <taxon>Tremellomycetes</taxon>
        <taxon>Trichosporonales</taxon>
        <taxon>Trichosporonaceae</taxon>
        <taxon>Cutaneotrichosporon</taxon>
    </lineage>
</organism>
<evidence type="ECO:0000313" key="5">
    <source>
        <dbReference type="Proteomes" id="UP000053611"/>
    </source>
</evidence>
<name>A0A0J0XQ87_9TREE</name>
<keyword evidence="2" id="KW-0732">Signal</keyword>